<sequence length="571" mass="63135">MADLQPESMNRPSAVEQSQTLIVAKTNNHLTGHKTTKLQRSTQNQVFWVLRALFGVVGAILYTALYIVIIFVYVRRRGDNNVIDSPYPVNAKIVSGLWFVFSVFILDLSRIGLSACEAAGLTLISFAPSTAVKLLWHADKSWCTVTGLLSVITTAVTLLWQRLKDDRIRPSRSFPGRLWWILLFIHAPLWIAAPLSGLTFSLGTISTLTANDFSVIGVNESTFDLRGWTTVMDVAVIRWSQNLQTTPKAPNIFYAPAGSQHVSQTFYNDRISTFQDGDSISFFAAPEADSLLNGTAWGLKGNISCRLVNPLKDLQLLTVRDLGDFSNTTSGPVGYKESFDIYGASSAILAASNSSSEQFRSKGEDGYSYPSSVKGTDGQPVHDSQLEIVMWQYYNTSDVEDPTMKKMRNRDVVVASPLPEPSANPDILAFGLSFQIQSSVGYAEISARQRTYSNFRWFGSSPVLRNETYGLDPDCPGCLSDEVHCDDLKQLQCQNQEQKNQQMMQTISARHIIMLENLILAALTCEKMGGSMVPQTCFNAWYMANVATGGKLYAHSRRIGGRDDGTWGGTI</sequence>
<accession>W9JEK8</accession>
<name>W9JEK8_FUSOX</name>
<evidence type="ECO:0000256" key="1">
    <source>
        <dbReference type="SAM" id="MobiDB-lite"/>
    </source>
</evidence>
<keyword evidence="2" id="KW-0812">Transmembrane</keyword>
<gene>
    <name evidence="3" type="ORF">FOZG_18144</name>
</gene>
<feature type="region of interest" description="Disordered" evidence="1">
    <location>
        <begin position="360"/>
        <end position="379"/>
    </location>
</feature>
<feature type="transmembrane region" description="Helical" evidence="2">
    <location>
        <begin position="86"/>
        <end position="106"/>
    </location>
</feature>
<keyword evidence="2" id="KW-0472">Membrane</keyword>
<evidence type="ECO:0000313" key="3">
    <source>
        <dbReference type="EMBL" id="EWZ28125.1"/>
    </source>
</evidence>
<dbReference type="Proteomes" id="UP000030766">
    <property type="component" value="Unassembled WGS sequence"/>
</dbReference>
<keyword evidence="2" id="KW-1133">Transmembrane helix</keyword>
<proteinExistence type="predicted"/>
<feature type="transmembrane region" description="Helical" evidence="2">
    <location>
        <begin position="180"/>
        <end position="202"/>
    </location>
</feature>
<protein>
    <submittedName>
        <fullName evidence="3">Uncharacterized protein</fullName>
    </submittedName>
</protein>
<dbReference type="EMBL" id="JH717934">
    <property type="protein sequence ID" value="EWZ28125.1"/>
    <property type="molecule type" value="Genomic_DNA"/>
</dbReference>
<feature type="transmembrane region" description="Helical" evidence="2">
    <location>
        <begin position="142"/>
        <end position="160"/>
    </location>
</feature>
<dbReference type="AlphaFoldDB" id="W9JEK8"/>
<dbReference type="VEuPathDB" id="FungiDB:FOZG_18144"/>
<reference evidence="3" key="1">
    <citation type="submission" date="2011-06" db="EMBL/GenBank/DDBJ databases">
        <title>The Genome Sequence of Fusarium oxysporum Fo47.</title>
        <authorList>
            <consortium name="The Broad Institute Genome Sequencing Platform"/>
            <person name="Ma L.-J."/>
            <person name="Gale L.R."/>
            <person name="Schwartz D.C."/>
            <person name="Zhou S."/>
            <person name="Corby-Kistler H."/>
            <person name="Young S.K."/>
            <person name="Zeng Q."/>
            <person name="Gargeya S."/>
            <person name="Fitzgerald M."/>
            <person name="Haas B."/>
            <person name="Abouelleil A."/>
            <person name="Alvarado L."/>
            <person name="Arachchi H.M."/>
            <person name="Berlin A."/>
            <person name="Brown A."/>
            <person name="Chapman S.B."/>
            <person name="Chen Z."/>
            <person name="Dunbar C."/>
            <person name="Freedman E."/>
            <person name="Gearin G."/>
            <person name="Gellesch M."/>
            <person name="Goldberg J."/>
            <person name="Griggs A."/>
            <person name="Gujja S."/>
            <person name="Heiman D."/>
            <person name="Howarth C."/>
            <person name="Larson L."/>
            <person name="Lui A."/>
            <person name="MacDonald P.J.P."/>
            <person name="Mehta T."/>
            <person name="Montmayeur A."/>
            <person name="Murphy C."/>
            <person name="Neiman D."/>
            <person name="Pearson M."/>
            <person name="Priest M."/>
            <person name="Roberts A."/>
            <person name="Saif S."/>
            <person name="Shea T."/>
            <person name="Shenoy N."/>
            <person name="Sisk P."/>
            <person name="Stolte C."/>
            <person name="Sykes S."/>
            <person name="Wortman J."/>
            <person name="Nusbaum C."/>
            <person name="Birren B."/>
        </authorList>
    </citation>
    <scope>NUCLEOTIDE SEQUENCE [LARGE SCALE GENOMIC DNA]</scope>
    <source>
        <strain evidence="3">Fo47</strain>
    </source>
</reference>
<organism evidence="3">
    <name type="scientific">Fusarium oxysporum Fo47</name>
    <dbReference type="NCBI Taxonomy" id="660027"/>
    <lineage>
        <taxon>Eukaryota</taxon>
        <taxon>Fungi</taxon>
        <taxon>Dikarya</taxon>
        <taxon>Ascomycota</taxon>
        <taxon>Pezizomycotina</taxon>
        <taxon>Sordariomycetes</taxon>
        <taxon>Hypocreomycetidae</taxon>
        <taxon>Hypocreales</taxon>
        <taxon>Nectriaceae</taxon>
        <taxon>Fusarium</taxon>
        <taxon>Fusarium oxysporum species complex</taxon>
    </lineage>
</organism>
<evidence type="ECO:0000256" key="2">
    <source>
        <dbReference type="SAM" id="Phobius"/>
    </source>
</evidence>
<dbReference type="HOGENOM" id="CLU_477375_0_0_1"/>
<feature type="transmembrane region" description="Helical" evidence="2">
    <location>
        <begin position="48"/>
        <end position="74"/>
    </location>
</feature>
<reference evidence="3" key="2">
    <citation type="submission" date="2012-06" db="EMBL/GenBank/DDBJ databases">
        <title>Annotation of the Genome Sequence of Fusarium oxysporum Fo47.</title>
        <authorList>
            <consortium name="The Broad Institute Genomics Platform"/>
            <person name="Ma L.-J."/>
            <person name="Corby-Kistler H."/>
            <person name="Broz K."/>
            <person name="Gale L.R."/>
            <person name="Jonkers W."/>
            <person name="O'Donnell K."/>
            <person name="Ploetz R."/>
            <person name="Steinberg C."/>
            <person name="Schwartz D.C."/>
            <person name="VanEtten H."/>
            <person name="Zhou S."/>
            <person name="Young S.K."/>
            <person name="Zeng Q."/>
            <person name="Gargeya S."/>
            <person name="Fitzgerald M."/>
            <person name="Abouelleil A."/>
            <person name="Alvarado L."/>
            <person name="Chapman S.B."/>
            <person name="Gainer-Dewar J."/>
            <person name="Goldberg J."/>
            <person name="Griggs A."/>
            <person name="Gujja S."/>
            <person name="Hansen M."/>
            <person name="Howarth C."/>
            <person name="Imamovic A."/>
            <person name="Ireland A."/>
            <person name="Larimer J."/>
            <person name="McCowan C."/>
            <person name="Murphy C."/>
            <person name="Pearson M."/>
            <person name="Poon T.W."/>
            <person name="Priest M."/>
            <person name="Roberts A."/>
            <person name="Saif S."/>
            <person name="Shea T."/>
            <person name="Sykes S."/>
            <person name="Wortman J."/>
            <person name="Nusbaum C."/>
            <person name="Birren B."/>
        </authorList>
    </citation>
    <scope>NUCLEOTIDE SEQUENCE</scope>
    <source>
        <strain evidence="3">Fo47</strain>
    </source>
</reference>